<dbReference type="PROSITE" id="PS00617">
    <property type="entry name" value="RECF_1"/>
    <property type="match status" value="1"/>
</dbReference>
<dbReference type="GO" id="GO:0005524">
    <property type="term" value="F:ATP binding"/>
    <property type="evidence" value="ECO:0007669"/>
    <property type="project" value="UniProtKB-UniRule"/>
</dbReference>
<dbReference type="PANTHER" id="PTHR32182">
    <property type="entry name" value="DNA REPLICATION AND REPAIR PROTEIN RECF"/>
    <property type="match status" value="1"/>
</dbReference>
<keyword evidence="1 9" id="KW-0963">Cytoplasm</keyword>
<keyword evidence="4 9" id="KW-0227">DNA damage</keyword>
<dbReference type="InterPro" id="IPR042174">
    <property type="entry name" value="RecF_2"/>
</dbReference>
<dbReference type="HAMAP" id="MF_00365">
    <property type="entry name" value="RecF"/>
    <property type="match status" value="1"/>
</dbReference>
<evidence type="ECO:0000256" key="8">
    <source>
        <dbReference type="ARBA" id="ARBA00023236"/>
    </source>
</evidence>
<evidence type="ECO:0000313" key="15">
    <source>
        <dbReference type="Proteomes" id="UP000365705"/>
    </source>
</evidence>
<reference evidence="12 14" key="1">
    <citation type="submission" date="2014-09" db="EMBL/GenBank/DDBJ databases">
        <title>Lactobacillus mucosae CRL573 Genome Sequencing.</title>
        <authorList>
            <person name="Bleckwedel J."/>
            <person name="Teran L.C."/>
            <person name="Bonacina J."/>
            <person name="Saavedra L."/>
            <person name="Mozzi F.B."/>
            <person name="Raya R.R."/>
        </authorList>
    </citation>
    <scope>NUCLEOTIDE SEQUENCE [LARGE SCALE GENOMIC DNA]</scope>
    <source>
        <strain evidence="12 14">CRL573</strain>
    </source>
</reference>
<keyword evidence="7 9" id="KW-0234">DNA repair</keyword>
<comment type="subcellular location">
    <subcellularLocation>
        <location evidence="9 10">Cytoplasm</location>
    </subcellularLocation>
</comment>
<comment type="function">
    <text evidence="9 10">The RecF protein is involved in DNA metabolism; it is required for DNA replication and normal SOS inducibility. RecF binds preferentially to single-stranded, linear DNA. It also seems to bind ATP.</text>
</comment>
<feature type="binding site" evidence="9">
    <location>
        <begin position="30"/>
        <end position="37"/>
    </location>
    <ligand>
        <name>ATP</name>
        <dbReference type="ChEBI" id="CHEBI:30616"/>
    </ligand>
</feature>
<proteinExistence type="inferred from homology"/>
<evidence type="ECO:0000313" key="12">
    <source>
        <dbReference type="EMBL" id="KGL66293.1"/>
    </source>
</evidence>
<reference evidence="13 15" key="2">
    <citation type="submission" date="2019-06" db="EMBL/GenBank/DDBJ databases">
        <authorList>
            <person name="Rodrigo-Torres L."/>
            <person name="Arahal R. D."/>
            <person name="Lucena T."/>
        </authorList>
    </citation>
    <scope>NUCLEOTIDE SEQUENCE [LARGE SCALE GENOMIC DNA]</scope>
    <source>
        <strain evidence="13 15">INIA P508</strain>
    </source>
</reference>
<evidence type="ECO:0000256" key="10">
    <source>
        <dbReference type="RuleBase" id="RU000578"/>
    </source>
</evidence>
<dbReference type="CDD" id="cd03242">
    <property type="entry name" value="ABC_RecF"/>
    <property type="match status" value="1"/>
</dbReference>
<evidence type="ECO:0000256" key="2">
    <source>
        <dbReference type="ARBA" id="ARBA00022705"/>
    </source>
</evidence>
<comment type="similarity">
    <text evidence="9 10">Belongs to the RecF family.</text>
</comment>
<dbReference type="Gene3D" id="1.20.1050.90">
    <property type="entry name" value="RecF/RecN/SMC, N-terminal domain"/>
    <property type="match status" value="1"/>
</dbReference>
<sequence>MYLSEIELRNFRNYESRQVEFSPGINVFIGENAQGKTNLLEAIYVLAMTRSHRTANDRELINWQAKEAMVKGTVIKQTGRVPLEVLLGTRGKRVKVNHLFQSRLSTYIGNLNVVLFAPEDLALVKGAPQERRQFMDTEFSQMSSRYLYAISQFRGLLKQRNEYLKQLKYGSQVDQVLLEVLSDQLAESGAAVMAMRFKLLKRLETWSAQLHEHISQQKEVLKLKYISQVMIDEKTAENEIAEQLQKLYHEHQPQEIKLGTTLYGPQRDDIRFLVNEQDVHRFGSQGQQRTTALAVKLAEIDLMNEQTGEYPLLLLDDVLSELDDDRQTHLLTAIQDKVQTFLTTTSLSGVARQLINRPTIFQIAHGTIDKEDKK</sequence>
<dbReference type="InterPro" id="IPR018078">
    <property type="entry name" value="DNA-binding_RecF_CS"/>
</dbReference>
<evidence type="ECO:0000256" key="3">
    <source>
        <dbReference type="ARBA" id="ARBA00022741"/>
    </source>
</evidence>
<dbReference type="GO" id="GO:0003697">
    <property type="term" value="F:single-stranded DNA binding"/>
    <property type="evidence" value="ECO:0007669"/>
    <property type="project" value="UniProtKB-UniRule"/>
</dbReference>
<dbReference type="RefSeq" id="WP_034541108.1">
    <property type="nucleotide sequence ID" value="NZ_CABFNH010000001.1"/>
</dbReference>
<dbReference type="InterPro" id="IPR041685">
    <property type="entry name" value="AAA_GajA/Old/RecF-like"/>
</dbReference>
<accession>A0A099YBN6</accession>
<keyword evidence="8 9" id="KW-0742">SOS response</keyword>
<evidence type="ECO:0000259" key="11">
    <source>
        <dbReference type="Pfam" id="PF13175"/>
    </source>
</evidence>
<dbReference type="PROSITE" id="PS00618">
    <property type="entry name" value="RECF_2"/>
    <property type="match status" value="1"/>
</dbReference>
<organism evidence="12 14">
    <name type="scientific">Limosilactobacillus mucosae</name>
    <name type="common">Lactobacillus mucosae</name>
    <dbReference type="NCBI Taxonomy" id="97478"/>
    <lineage>
        <taxon>Bacteria</taxon>
        <taxon>Bacillati</taxon>
        <taxon>Bacillota</taxon>
        <taxon>Bacilli</taxon>
        <taxon>Lactobacillales</taxon>
        <taxon>Lactobacillaceae</taxon>
        <taxon>Limosilactobacillus</taxon>
    </lineage>
</organism>
<dbReference type="GO" id="GO:0006302">
    <property type="term" value="P:double-strand break repair"/>
    <property type="evidence" value="ECO:0007669"/>
    <property type="project" value="TreeGrafter"/>
</dbReference>
<dbReference type="GO" id="GO:0006260">
    <property type="term" value="P:DNA replication"/>
    <property type="evidence" value="ECO:0007669"/>
    <property type="project" value="UniProtKB-UniRule"/>
</dbReference>
<dbReference type="PANTHER" id="PTHR32182:SF0">
    <property type="entry name" value="DNA REPLICATION AND REPAIR PROTEIN RECF"/>
    <property type="match status" value="1"/>
</dbReference>
<evidence type="ECO:0000313" key="14">
    <source>
        <dbReference type="Proteomes" id="UP000030001"/>
    </source>
</evidence>
<dbReference type="AlphaFoldDB" id="A0A099YBN6"/>
<evidence type="ECO:0000256" key="1">
    <source>
        <dbReference type="ARBA" id="ARBA00022490"/>
    </source>
</evidence>
<dbReference type="EMBL" id="CABFNH010000001">
    <property type="protein sequence ID" value="VTZ87963.1"/>
    <property type="molecule type" value="Genomic_DNA"/>
</dbReference>
<dbReference type="NCBIfam" id="TIGR00611">
    <property type="entry name" value="recf"/>
    <property type="match status" value="1"/>
</dbReference>
<dbReference type="EMBL" id="JROC01000037">
    <property type="protein sequence ID" value="KGL66293.1"/>
    <property type="molecule type" value="Genomic_DNA"/>
</dbReference>
<dbReference type="GO" id="GO:0005737">
    <property type="term" value="C:cytoplasm"/>
    <property type="evidence" value="ECO:0007669"/>
    <property type="project" value="UniProtKB-SubCell"/>
</dbReference>
<dbReference type="Proteomes" id="UP000365705">
    <property type="component" value="Unassembled WGS sequence"/>
</dbReference>
<evidence type="ECO:0000313" key="13">
    <source>
        <dbReference type="EMBL" id="VTZ87963.1"/>
    </source>
</evidence>
<keyword evidence="5 9" id="KW-0067">ATP-binding</keyword>
<dbReference type="Proteomes" id="UP000030001">
    <property type="component" value="Unassembled WGS sequence"/>
</dbReference>
<evidence type="ECO:0000256" key="4">
    <source>
        <dbReference type="ARBA" id="ARBA00022763"/>
    </source>
</evidence>
<dbReference type="GO" id="GO:0009432">
    <property type="term" value="P:SOS response"/>
    <property type="evidence" value="ECO:0007669"/>
    <property type="project" value="UniProtKB-UniRule"/>
</dbReference>
<feature type="domain" description="Endonuclease GajA/Old nuclease/RecF-like AAA" evidence="11">
    <location>
        <begin position="1"/>
        <end position="72"/>
    </location>
</feature>
<evidence type="ECO:0000256" key="9">
    <source>
        <dbReference type="HAMAP-Rule" id="MF_00365"/>
    </source>
</evidence>
<dbReference type="GO" id="GO:0000731">
    <property type="term" value="P:DNA synthesis involved in DNA repair"/>
    <property type="evidence" value="ECO:0007669"/>
    <property type="project" value="TreeGrafter"/>
</dbReference>
<dbReference type="Pfam" id="PF13175">
    <property type="entry name" value="AAA_15"/>
    <property type="match status" value="1"/>
</dbReference>
<keyword evidence="2 9" id="KW-0235">DNA replication</keyword>
<dbReference type="SUPFAM" id="SSF52540">
    <property type="entry name" value="P-loop containing nucleoside triphosphate hydrolases"/>
    <property type="match status" value="1"/>
</dbReference>
<dbReference type="InterPro" id="IPR001238">
    <property type="entry name" value="DNA-binding_RecF"/>
</dbReference>
<evidence type="ECO:0000256" key="7">
    <source>
        <dbReference type="ARBA" id="ARBA00023204"/>
    </source>
</evidence>
<evidence type="ECO:0000256" key="6">
    <source>
        <dbReference type="ARBA" id="ARBA00023125"/>
    </source>
</evidence>
<evidence type="ECO:0000256" key="5">
    <source>
        <dbReference type="ARBA" id="ARBA00022840"/>
    </source>
</evidence>
<dbReference type="InterPro" id="IPR027417">
    <property type="entry name" value="P-loop_NTPase"/>
</dbReference>
<dbReference type="Gene3D" id="3.40.50.300">
    <property type="entry name" value="P-loop containing nucleotide triphosphate hydrolases"/>
    <property type="match status" value="1"/>
</dbReference>
<name>A0A099YBN6_LIMMU</name>
<protein>
    <recommendedName>
        <fullName evidence="9 10">DNA replication and repair protein RecF</fullName>
    </recommendedName>
</protein>
<keyword evidence="6 9" id="KW-0238">DNA-binding</keyword>
<keyword evidence="3 9" id="KW-0547">Nucleotide-binding</keyword>
<gene>
    <name evidence="9 13" type="primary">recF</name>
    <name evidence="13" type="ORF">LMUP508_00079</name>
    <name evidence="12" type="ORF">LX03_09865</name>
</gene>